<dbReference type="AlphaFoldDB" id="A0A1X9MH77"/>
<keyword evidence="4" id="KW-0762">Sugar transport</keyword>
<dbReference type="PANTHER" id="PTHR30175">
    <property type="entry name" value="PHOSPHOTRANSFERASE SYSTEM TRANSPORT PROTEIN"/>
    <property type="match status" value="1"/>
</dbReference>
<keyword evidence="10 11" id="KW-0472">Membrane</keyword>
<feature type="transmembrane region" description="Helical" evidence="11">
    <location>
        <begin position="293"/>
        <end position="318"/>
    </location>
</feature>
<evidence type="ECO:0000256" key="7">
    <source>
        <dbReference type="ARBA" id="ARBA00022692"/>
    </source>
</evidence>
<feature type="domain" description="PTS EIIA type-1" evidence="12">
    <location>
        <begin position="390"/>
        <end position="494"/>
    </location>
</feature>
<keyword evidence="7 11" id="KW-0812">Transmembrane</keyword>
<feature type="transmembrane region" description="Helical" evidence="11">
    <location>
        <begin position="84"/>
        <end position="102"/>
    </location>
</feature>
<dbReference type="Proteomes" id="UP000193006">
    <property type="component" value="Chromosome"/>
</dbReference>
<dbReference type="PROSITE" id="PS51093">
    <property type="entry name" value="PTS_EIIA_TYPE_1"/>
    <property type="match status" value="1"/>
</dbReference>
<name>A0A1X9MH77_9BACI</name>
<comment type="subcellular location">
    <subcellularLocation>
        <location evidence="1">Cell membrane</location>
        <topology evidence="1">Multi-pass membrane protein</topology>
    </subcellularLocation>
</comment>
<dbReference type="FunFam" id="2.70.70.10:FF:000001">
    <property type="entry name" value="PTS system glucose-specific IIA component"/>
    <property type="match status" value="1"/>
</dbReference>
<feature type="transmembrane region" description="Helical" evidence="11">
    <location>
        <begin position="233"/>
        <end position="253"/>
    </location>
</feature>
<feature type="transmembrane region" description="Helical" evidence="11">
    <location>
        <begin position="200"/>
        <end position="226"/>
    </location>
</feature>
<feature type="transmembrane region" description="Helical" evidence="11">
    <location>
        <begin position="53"/>
        <end position="72"/>
    </location>
</feature>
<dbReference type="SUPFAM" id="SSF51261">
    <property type="entry name" value="Duplicated hybrid motif"/>
    <property type="match status" value="1"/>
</dbReference>
<evidence type="ECO:0000256" key="8">
    <source>
        <dbReference type="ARBA" id="ARBA00022777"/>
    </source>
</evidence>
<keyword evidence="9 11" id="KW-1133">Transmembrane helix</keyword>
<dbReference type="GO" id="GO:0009401">
    <property type="term" value="P:phosphoenolpyruvate-dependent sugar phosphotransferase system"/>
    <property type="evidence" value="ECO:0007669"/>
    <property type="project" value="UniProtKB-KW"/>
</dbReference>
<proteinExistence type="predicted"/>
<dbReference type="KEGG" id="bkw:BkAM31D_07920"/>
<dbReference type="NCBIfam" id="TIGR00830">
    <property type="entry name" value="PTBA"/>
    <property type="match status" value="1"/>
</dbReference>
<dbReference type="GO" id="GO:0005886">
    <property type="term" value="C:plasma membrane"/>
    <property type="evidence" value="ECO:0007669"/>
    <property type="project" value="UniProtKB-SubCell"/>
</dbReference>
<protein>
    <submittedName>
        <fullName evidence="14">PTS system beta-glucoside-specific EIIBCA component</fullName>
    </submittedName>
</protein>
<evidence type="ECO:0000259" key="13">
    <source>
        <dbReference type="PROSITE" id="PS51103"/>
    </source>
</evidence>
<organism evidence="14 15">
    <name type="scientific">Halalkalibacter krulwichiae</name>
    <dbReference type="NCBI Taxonomy" id="199441"/>
    <lineage>
        <taxon>Bacteria</taxon>
        <taxon>Bacillati</taxon>
        <taxon>Bacillota</taxon>
        <taxon>Bacilli</taxon>
        <taxon>Bacillales</taxon>
        <taxon>Bacillaceae</taxon>
        <taxon>Halalkalibacter</taxon>
    </lineage>
</organism>
<feature type="transmembrane region" description="Helical" evidence="11">
    <location>
        <begin position="122"/>
        <end position="139"/>
    </location>
</feature>
<keyword evidence="5" id="KW-0808">Transferase</keyword>
<feature type="transmembrane region" description="Helical" evidence="11">
    <location>
        <begin position="330"/>
        <end position="353"/>
    </location>
</feature>
<gene>
    <name evidence="14" type="primary">bglF</name>
    <name evidence="14" type="ORF">BkAM31D_07920</name>
</gene>
<accession>A0A1X9MH77</accession>
<keyword evidence="3" id="KW-1003">Cell membrane</keyword>
<evidence type="ECO:0000256" key="3">
    <source>
        <dbReference type="ARBA" id="ARBA00022475"/>
    </source>
</evidence>
<dbReference type="InterPro" id="IPR050558">
    <property type="entry name" value="PTS_Sugar-Specific_Components"/>
</dbReference>
<evidence type="ECO:0000256" key="2">
    <source>
        <dbReference type="ARBA" id="ARBA00022448"/>
    </source>
</evidence>
<reference evidence="14 15" key="1">
    <citation type="submission" date="2017-04" db="EMBL/GenBank/DDBJ databases">
        <title>Bacillus krulwichiae AM31D Genome sequencing and assembly.</title>
        <authorList>
            <person name="Krulwich T.A."/>
            <person name="Anastor L."/>
            <person name="Ehrlich R."/>
            <person name="Ehrlich G.D."/>
            <person name="Janto B."/>
        </authorList>
    </citation>
    <scope>NUCLEOTIDE SEQUENCE [LARGE SCALE GENOMIC DNA]</scope>
    <source>
        <strain evidence="14 15">AM31D</strain>
    </source>
</reference>
<dbReference type="Gene3D" id="2.70.70.10">
    <property type="entry name" value="Glucose Permease (Domain IIA)"/>
    <property type="match status" value="1"/>
</dbReference>
<keyword evidence="2" id="KW-0813">Transport</keyword>
<dbReference type="GO" id="GO:0016301">
    <property type="term" value="F:kinase activity"/>
    <property type="evidence" value="ECO:0007669"/>
    <property type="project" value="UniProtKB-KW"/>
</dbReference>
<sequence length="520" mass="54941">MKNQNKETMLAKTLDIISGSFTPIIGLLAGAGLLKAFLSVLTMLGWLSPGDGTYIVLSAAGNAVFHFLPVFLGVSTAIKLGVSGYVGGAVGASLFTPDIVHLVEGGVESIDFLGMPVLLNNYSSTVFPIFIAMFVYAGLERLLKKIIYKDIQMFINPMISLLVLVPLTLLVFGPVGTIFGEGLASIIDSLSSRSGLLAGAVLGSAWTFLNILGLHWTIVPIALANLATGPDPIIAMAAAAPFAQVGIGAAVFLKTRDTDLKALSASGVVPGALAGTTDAISYGIILRFRRTMIYVAIAGAIGGAINGSMGIVMNTFVLPSMLSIPAFTPIWLYIIGVSTACIIGFLLTFIFGFENKSEKKNENGLLFGVKPETITSPMQGKVVPLHTMNEPLFSTEMVGKGVAIEPDSGQVFSPVDGVVTTLFPTGHAIGITSKDGAEILVYIGTDTIQLKGKYFTQHVKQGDSVKQGDLLIEFNLDELKAAGYQLTTPVVITNTNEYQEVESLKHDSVDSKSKLLKLTV</sequence>
<evidence type="ECO:0000313" key="14">
    <source>
        <dbReference type="EMBL" id="ARK29792.1"/>
    </source>
</evidence>
<dbReference type="InterPro" id="IPR011055">
    <property type="entry name" value="Dup_hybrid_motif"/>
</dbReference>
<evidence type="ECO:0000256" key="4">
    <source>
        <dbReference type="ARBA" id="ARBA00022597"/>
    </source>
</evidence>
<evidence type="ECO:0000256" key="10">
    <source>
        <dbReference type="ARBA" id="ARBA00023136"/>
    </source>
</evidence>
<dbReference type="Pfam" id="PF02378">
    <property type="entry name" value="PTS_EIIC"/>
    <property type="match status" value="1"/>
</dbReference>
<feature type="domain" description="PTS EIIC type-1" evidence="13">
    <location>
        <begin position="15"/>
        <end position="367"/>
    </location>
</feature>
<dbReference type="Pfam" id="PF00358">
    <property type="entry name" value="PTS_EIIA_1"/>
    <property type="match status" value="1"/>
</dbReference>
<dbReference type="GO" id="GO:0008982">
    <property type="term" value="F:protein-N(PI)-phosphohistidine-sugar phosphotransferase activity"/>
    <property type="evidence" value="ECO:0007669"/>
    <property type="project" value="InterPro"/>
</dbReference>
<dbReference type="InterPro" id="IPR013013">
    <property type="entry name" value="PTS_EIIC_1"/>
</dbReference>
<dbReference type="PROSITE" id="PS51103">
    <property type="entry name" value="PTS_EIIC_TYPE_1"/>
    <property type="match status" value="1"/>
</dbReference>
<evidence type="ECO:0000256" key="1">
    <source>
        <dbReference type="ARBA" id="ARBA00004651"/>
    </source>
</evidence>
<evidence type="ECO:0000256" key="9">
    <source>
        <dbReference type="ARBA" id="ARBA00022989"/>
    </source>
</evidence>
<evidence type="ECO:0000259" key="12">
    <source>
        <dbReference type="PROSITE" id="PS51093"/>
    </source>
</evidence>
<evidence type="ECO:0000256" key="6">
    <source>
        <dbReference type="ARBA" id="ARBA00022683"/>
    </source>
</evidence>
<dbReference type="InterPro" id="IPR001127">
    <property type="entry name" value="PTS_EIIA_1_perm"/>
</dbReference>
<keyword evidence="15" id="KW-1185">Reference proteome</keyword>
<dbReference type="EMBL" id="CP020814">
    <property type="protein sequence ID" value="ARK29792.1"/>
    <property type="molecule type" value="Genomic_DNA"/>
</dbReference>
<feature type="transmembrane region" description="Helical" evidence="11">
    <location>
        <begin position="159"/>
        <end position="180"/>
    </location>
</feature>
<dbReference type="RefSeq" id="WP_066152555.1">
    <property type="nucleotide sequence ID" value="NZ_CP020814.1"/>
</dbReference>
<feature type="transmembrane region" description="Helical" evidence="11">
    <location>
        <begin position="21"/>
        <end position="47"/>
    </location>
</feature>
<keyword evidence="6" id="KW-0598">Phosphotransferase system</keyword>
<evidence type="ECO:0000256" key="11">
    <source>
        <dbReference type="SAM" id="Phobius"/>
    </source>
</evidence>
<keyword evidence="8" id="KW-0418">Kinase</keyword>
<dbReference type="STRING" id="199441.BkAM31D_07920"/>
<feature type="transmembrane region" description="Helical" evidence="11">
    <location>
        <begin position="265"/>
        <end position="286"/>
    </location>
</feature>
<dbReference type="PANTHER" id="PTHR30175:SF1">
    <property type="entry name" value="PTS SYSTEM ARBUTIN-, CELLOBIOSE-, AND SALICIN-SPECIFIC EIIBC COMPONENT-RELATED"/>
    <property type="match status" value="1"/>
</dbReference>
<evidence type="ECO:0000256" key="5">
    <source>
        <dbReference type="ARBA" id="ARBA00022679"/>
    </source>
</evidence>
<evidence type="ECO:0000313" key="15">
    <source>
        <dbReference type="Proteomes" id="UP000193006"/>
    </source>
</evidence>
<dbReference type="InterPro" id="IPR003352">
    <property type="entry name" value="PTS_EIIC"/>
</dbReference>